<dbReference type="Proteomes" id="UP000305451">
    <property type="component" value="Unassembled WGS sequence"/>
</dbReference>
<dbReference type="CDD" id="cd04465">
    <property type="entry name" value="S1_RPS1_repeat_ec2_hs2"/>
    <property type="match status" value="1"/>
</dbReference>
<comment type="function">
    <text evidence="6 7">Binds mRNA; thus facilitating recognition of the initiation point. It is needed to translate mRNA with a short Shine-Dalgarno (SD) purine-rich sequence.</text>
</comment>
<evidence type="ECO:0000256" key="5">
    <source>
        <dbReference type="ARBA" id="ARBA00023274"/>
    </source>
</evidence>
<protein>
    <recommendedName>
        <fullName evidence="7">30S ribosomal protein S1</fullName>
    </recommendedName>
</protein>
<dbReference type="NCBIfam" id="TIGR00717">
    <property type="entry name" value="rpsA"/>
    <property type="match status" value="1"/>
</dbReference>
<feature type="domain" description="S1 motif" evidence="8">
    <location>
        <begin position="372"/>
        <end position="442"/>
    </location>
</feature>
<dbReference type="SMART" id="SM00316">
    <property type="entry name" value="S1"/>
    <property type="match status" value="6"/>
</dbReference>
<dbReference type="NCBIfam" id="NF004952">
    <property type="entry name" value="PRK06299.1-2"/>
    <property type="match status" value="1"/>
</dbReference>
<dbReference type="InterPro" id="IPR050437">
    <property type="entry name" value="Ribos_protein_bS1-like"/>
</dbReference>
<dbReference type="GO" id="GO:0006412">
    <property type="term" value="P:translation"/>
    <property type="evidence" value="ECO:0007669"/>
    <property type="project" value="InterPro"/>
</dbReference>
<dbReference type="GO" id="GO:0022627">
    <property type="term" value="C:cytosolic small ribosomal subunit"/>
    <property type="evidence" value="ECO:0007669"/>
    <property type="project" value="TreeGrafter"/>
</dbReference>
<dbReference type="Pfam" id="PF00575">
    <property type="entry name" value="S1"/>
    <property type="match status" value="6"/>
</dbReference>
<feature type="domain" description="S1 motif" evidence="8">
    <location>
        <begin position="113"/>
        <end position="179"/>
    </location>
</feature>
<evidence type="ECO:0000313" key="10">
    <source>
        <dbReference type="Proteomes" id="UP000305451"/>
    </source>
</evidence>
<comment type="caution">
    <text evidence="9">The sequence shown here is derived from an EMBL/GenBank/DDBJ whole genome shotgun (WGS) entry which is preliminary data.</text>
</comment>
<dbReference type="AlphaFoldDB" id="A0A4S2H9M8"/>
<comment type="similarity">
    <text evidence="1 7">Belongs to the bacterial ribosomal protein bS1 family.</text>
</comment>
<organism evidence="9 10">
    <name type="scientific">Marinicauda pacifica</name>
    <dbReference type="NCBI Taxonomy" id="1133559"/>
    <lineage>
        <taxon>Bacteria</taxon>
        <taxon>Pseudomonadati</taxon>
        <taxon>Pseudomonadota</taxon>
        <taxon>Alphaproteobacteria</taxon>
        <taxon>Maricaulales</taxon>
        <taxon>Maricaulaceae</taxon>
        <taxon>Marinicauda</taxon>
    </lineage>
</organism>
<dbReference type="PANTHER" id="PTHR10724">
    <property type="entry name" value="30S RIBOSOMAL PROTEIN S1"/>
    <property type="match status" value="1"/>
</dbReference>
<dbReference type="RefSeq" id="WP_135945452.1">
    <property type="nucleotide sequence ID" value="NZ_BMEI01000003.1"/>
</dbReference>
<dbReference type="CDD" id="cd05687">
    <property type="entry name" value="S1_RPS1_repeat_ec1_hs1"/>
    <property type="match status" value="1"/>
</dbReference>
<dbReference type="InterPro" id="IPR035104">
    <property type="entry name" value="Ribosomal_protein_S1-like"/>
</dbReference>
<feature type="domain" description="S1 motif" evidence="8">
    <location>
        <begin position="285"/>
        <end position="355"/>
    </location>
</feature>
<evidence type="ECO:0000256" key="7">
    <source>
        <dbReference type="PIRNR" id="PIRNR002111"/>
    </source>
</evidence>
<keyword evidence="3 7" id="KW-0694">RNA-binding</keyword>
<dbReference type="PRINTS" id="PR00681">
    <property type="entry name" value="RIBOSOMALS1"/>
</dbReference>
<reference evidence="9 10" key="1">
    <citation type="journal article" date="2013" name="Int. J. Syst. Evol. Microbiol.">
        <title>Marinicauda pacifica gen. nov., sp. nov., a prosthecate alphaproteobacterium of the family Hyphomonadaceae isolated from deep seawater.</title>
        <authorList>
            <person name="Zhang X.Y."/>
            <person name="Li G.W."/>
            <person name="Wang C.S."/>
            <person name="Zhang Y.J."/>
            <person name="Xu X.W."/>
            <person name="Li H."/>
            <person name="Liu A."/>
            <person name="Liu C."/>
            <person name="Xie B.B."/>
            <person name="Qin Q.L."/>
            <person name="Xu Z."/>
            <person name="Chen X.L."/>
            <person name="Zhou B.C."/>
            <person name="Zhang Y.Z."/>
        </authorList>
    </citation>
    <scope>NUCLEOTIDE SEQUENCE [LARGE SCALE GENOMIC DNA]</scope>
    <source>
        <strain evidence="9 10">P-1 km-3</strain>
    </source>
</reference>
<dbReference type="InterPro" id="IPR000110">
    <property type="entry name" value="Ribosomal_bS1"/>
</dbReference>
<dbReference type="GO" id="GO:0003735">
    <property type="term" value="F:structural constituent of ribosome"/>
    <property type="evidence" value="ECO:0007669"/>
    <property type="project" value="InterPro"/>
</dbReference>
<dbReference type="EMBL" id="SRXV01000003">
    <property type="protein sequence ID" value="TGY92318.1"/>
    <property type="molecule type" value="Genomic_DNA"/>
</dbReference>
<evidence type="ECO:0000256" key="2">
    <source>
        <dbReference type="ARBA" id="ARBA00022737"/>
    </source>
</evidence>
<evidence type="ECO:0000313" key="9">
    <source>
        <dbReference type="EMBL" id="TGY92318.1"/>
    </source>
</evidence>
<dbReference type="InterPro" id="IPR003029">
    <property type="entry name" value="S1_domain"/>
</dbReference>
<feature type="domain" description="S1 motif" evidence="8">
    <location>
        <begin position="453"/>
        <end position="529"/>
    </location>
</feature>
<sequence length="566" mass="61659">MSDTQTSNPSRGDFADMLEASLASRDLMEGSVIKGTVTAVENDFVIIDVGLKTEGRVQLREFAGPGAVLPKTGDQVDIYLERIENAMGEAVLSRDKARREEAWDRLETQYETKEPVAGAIVGRVKGGFTVDLGGASAFLPGSQVDIRPVRDVTPLMNKEQPFAILKMDRPRGNIVVSRRAVLEESRAEQRAELVGQLAEGEVREGVVKNITDYGAFVDLGGIDGLLHVTDMSWSRVGHPSEVVEVGQTVNVQIIKINKETQRISLGMKQLQADPWEGVDAKYPVGATFTGRVTNIAEYGAFVELEPGVEGLVHVSEMSWTKKNIHPGKIVSTSQEVEVMVLDVDADKRRISLGIKQVQRNPWEIFAETHPAGSEVEGEVKNITEFGLFIGVDEELDGMVHLSDLDWDRSGEEAIQDYSKGDMVRAKILDVDVEKERISLGIKQLAGDPLEDAGGVARGATVTCTVTEVTSGGIEVTFGDENPVKAFIRKSDLSRDRAEQRPERFSVGDKVDARVTNIDKASRRISLSIKALEVAEEKEAVQQYGSADSGASLGDILGAALKDQTKE</sequence>
<evidence type="ECO:0000256" key="3">
    <source>
        <dbReference type="ARBA" id="ARBA00022884"/>
    </source>
</evidence>
<evidence type="ECO:0000256" key="1">
    <source>
        <dbReference type="ARBA" id="ARBA00006767"/>
    </source>
</evidence>
<evidence type="ECO:0000256" key="6">
    <source>
        <dbReference type="ARBA" id="ARBA00025604"/>
    </source>
</evidence>
<dbReference type="NCBIfam" id="NF004955">
    <property type="entry name" value="PRK06299.1-5"/>
    <property type="match status" value="1"/>
</dbReference>
<keyword evidence="10" id="KW-1185">Reference proteome</keyword>
<accession>A0A4S2H9M8</accession>
<dbReference type="PROSITE" id="PS50126">
    <property type="entry name" value="S1"/>
    <property type="match status" value="6"/>
</dbReference>
<dbReference type="CDD" id="cd05688">
    <property type="entry name" value="S1_RPS1_repeat_ec3"/>
    <property type="match status" value="1"/>
</dbReference>
<dbReference type="Gene3D" id="2.40.50.140">
    <property type="entry name" value="Nucleic acid-binding proteins"/>
    <property type="match status" value="5"/>
</dbReference>
<evidence type="ECO:0000259" key="8">
    <source>
        <dbReference type="PROSITE" id="PS50126"/>
    </source>
</evidence>
<dbReference type="SUPFAM" id="SSF50249">
    <property type="entry name" value="Nucleic acid-binding proteins"/>
    <property type="match status" value="6"/>
</dbReference>
<feature type="domain" description="S1 motif" evidence="8">
    <location>
        <begin position="200"/>
        <end position="268"/>
    </location>
</feature>
<dbReference type="PANTHER" id="PTHR10724:SF7">
    <property type="entry name" value="SMALL RIBOSOMAL SUBUNIT PROTEIN BS1C"/>
    <property type="match status" value="1"/>
</dbReference>
<dbReference type="FunFam" id="2.40.50.140:FF:000018">
    <property type="entry name" value="30S ribosomal protein S1"/>
    <property type="match status" value="1"/>
</dbReference>
<dbReference type="OrthoDB" id="9804077at2"/>
<evidence type="ECO:0000256" key="4">
    <source>
        <dbReference type="ARBA" id="ARBA00022980"/>
    </source>
</evidence>
<gene>
    <name evidence="9" type="ORF">E5162_11765</name>
</gene>
<dbReference type="GO" id="GO:0003729">
    <property type="term" value="F:mRNA binding"/>
    <property type="evidence" value="ECO:0007669"/>
    <property type="project" value="TreeGrafter"/>
</dbReference>
<keyword evidence="4 7" id="KW-0689">Ribosomal protein</keyword>
<name>A0A4S2H9M8_9PROT</name>
<feature type="domain" description="S1 motif" evidence="8">
    <location>
        <begin position="30"/>
        <end position="95"/>
    </location>
</feature>
<proteinExistence type="inferred from homology"/>
<keyword evidence="5 7" id="KW-0687">Ribonucleoprotein</keyword>
<dbReference type="InterPro" id="IPR012340">
    <property type="entry name" value="NA-bd_OB-fold"/>
</dbReference>
<keyword evidence="2" id="KW-0677">Repeat</keyword>
<dbReference type="FunFam" id="2.40.50.140:FF:000011">
    <property type="entry name" value="30S ribosomal protein S1"/>
    <property type="match status" value="1"/>
</dbReference>
<dbReference type="PIRSF" id="PIRSF002111">
    <property type="entry name" value="RpsA"/>
    <property type="match status" value="1"/>
</dbReference>